<dbReference type="AlphaFoldDB" id="A0A646KLD8"/>
<gene>
    <name evidence="1" type="ORF">FF041_23915</name>
</gene>
<dbReference type="RefSeq" id="WP_153524681.1">
    <property type="nucleotide sequence ID" value="NZ_JBEPDZ010000017.1"/>
</dbReference>
<keyword evidence="2" id="KW-1185">Reference proteome</keyword>
<dbReference type="Proteomes" id="UP000419138">
    <property type="component" value="Unassembled WGS sequence"/>
</dbReference>
<reference evidence="1 2" key="1">
    <citation type="submission" date="2019-05" db="EMBL/GenBank/DDBJ databases">
        <title>Comparative genomics and metabolomics analyses of clavulanic acid producing Streptomyces species provides insight into specialized metabolism and evolution of beta-lactam biosynthetic gene clusters.</title>
        <authorList>
            <person name="Moore M.A."/>
            <person name="Cruz-Morales P."/>
            <person name="Barona Gomez F."/>
            <person name="Kapil T."/>
        </authorList>
    </citation>
    <scope>NUCLEOTIDE SEQUENCE [LARGE SCALE GENOMIC DNA]</scope>
    <source>
        <strain evidence="1 2">NRRL 5741</strain>
    </source>
</reference>
<organism evidence="1 2">
    <name type="scientific">Streptomyces jumonjinensis</name>
    <dbReference type="NCBI Taxonomy" id="1945"/>
    <lineage>
        <taxon>Bacteria</taxon>
        <taxon>Bacillati</taxon>
        <taxon>Actinomycetota</taxon>
        <taxon>Actinomycetes</taxon>
        <taxon>Kitasatosporales</taxon>
        <taxon>Streptomycetaceae</taxon>
        <taxon>Streptomyces</taxon>
    </lineage>
</organism>
<evidence type="ECO:0000313" key="1">
    <source>
        <dbReference type="EMBL" id="MQT03122.1"/>
    </source>
</evidence>
<sequence>MTLDELITALRQADPAQVVRNGFASPHSYRGYYSELAFEPAQDVTVGDMLDAAVSALGETYEGYKGGSFTMSGGTDCYLAVYGRIGRAISEDTIMVMLNPPISRAEVLQEAANALDAKVRAIRAADRFEDGWGDTRGPGLMAAITELRRMADETAALEKDTPDTREDGTR</sequence>
<accession>A0A646KLD8</accession>
<name>A0A646KLD8_STRJU</name>
<dbReference type="EMBL" id="VCLA01000164">
    <property type="protein sequence ID" value="MQT03122.1"/>
    <property type="molecule type" value="Genomic_DNA"/>
</dbReference>
<dbReference type="OrthoDB" id="4333313at2"/>
<protein>
    <submittedName>
        <fullName evidence="1">Uncharacterized protein</fullName>
    </submittedName>
</protein>
<evidence type="ECO:0000313" key="2">
    <source>
        <dbReference type="Proteomes" id="UP000419138"/>
    </source>
</evidence>
<proteinExistence type="predicted"/>
<comment type="caution">
    <text evidence="1">The sequence shown here is derived from an EMBL/GenBank/DDBJ whole genome shotgun (WGS) entry which is preliminary data.</text>
</comment>